<feature type="active site" description="Proton donor" evidence="1">
    <location>
        <position position="453"/>
    </location>
</feature>
<keyword evidence="3" id="KW-0732">Signal</keyword>
<dbReference type="InterPro" id="IPR027268">
    <property type="entry name" value="Peptidase_M4/M1_CTD_sf"/>
</dbReference>
<sequence length="633" mass="72135">MKTMTILLAAFTCISVAAQKNPNPGYWQQHVDYKMDVTMDVKTYRYTGTQQLVYTNNSPDTLKRVFYHLYNNAFQPGSEMDMRLRSISDPDKRMVKSFKTGKKTTYESRISTLKPNEIGFLNIKNLRQDGKPAGNKVSGTILEVDLPAPLLPGKSTTLTLDFEGQVPVQIRRSGRNNAEGVALSMTQWYPKMAEYDFEGWHANNYVAREFHGVWGNFDVKITIDKDYTIGGTGYLQNKNEIGKGYEDAGVTVTYPKKAKTLTWHFVAPMVHDFAWAADDDFIHDKIPGANGVELHFLYKNKPENSDGWKKLQPKTAEMLEFYNAAIGPYPYRQYSVIQGGDGGMEYAMCTLITGRKFEGLVQVTAHEFAHSWFQHILATNESKHGWMDEGFTSYAEALAIEAIMPKNKKEEEPNPFMDAYANYRYMVSTGKEQPLSTHADRFDQNMFYSIASYSKGEIFLSQLGYLIGQDKLAETIKRYYADYKFTHPTPNDIKRTAEKITGAHLDWYLTDWTQTTNTIDYSLTVKEEGNTTKITLNRIGRMPMPIDIIVAYTDGTQESFYIPLSMMHYSKDNPFPKLNRTVLAAWDWGNPNYEFTINKPKSAISVVVIDPTELMADVNKENNAYIAGTKEKQ</sequence>
<accession>A0A255Z591</accession>
<evidence type="ECO:0000259" key="4">
    <source>
        <dbReference type="Pfam" id="PF01433"/>
    </source>
</evidence>
<dbReference type="EMBL" id="NOXV01000276">
    <property type="protein sequence ID" value="OYQ36045.1"/>
    <property type="molecule type" value="Genomic_DNA"/>
</dbReference>
<dbReference type="InterPro" id="IPR014782">
    <property type="entry name" value="Peptidase_M1_dom"/>
</dbReference>
<evidence type="ECO:0000313" key="5">
    <source>
        <dbReference type="EMBL" id="OYQ36045.1"/>
    </source>
</evidence>
<dbReference type="SUPFAM" id="SSF55486">
    <property type="entry name" value="Metalloproteases ('zincins'), catalytic domain"/>
    <property type="match status" value="1"/>
</dbReference>
<organism evidence="5 6">
    <name type="scientific">Flavobacterium cyanobacteriorum</name>
    <dbReference type="NCBI Taxonomy" id="2022802"/>
    <lineage>
        <taxon>Bacteria</taxon>
        <taxon>Pseudomonadati</taxon>
        <taxon>Bacteroidota</taxon>
        <taxon>Flavobacteriia</taxon>
        <taxon>Flavobacteriales</taxon>
        <taxon>Flavobacteriaceae</taxon>
        <taxon>Flavobacterium</taxon>
    </lineage>
</organism>
<dbReference type="InterPro" id="IPR034015">
    <property type="entry name" value="M1_LTA4H"/>
</dbReference>
<dbReference type="PANTHER" id="PTHR45726">
    <property type="entry name" value="LEUKOTRIENE A-4 HYDROLASE"/>
    <property type="match status" value="1"/>
</dbReference>
<dbReference type="AlphaFoldDB" id="A0A255Z591"/>
<dbReference type="Proteomes" id="UP000216605">
    <property type="component" value="Unassembled WGS sequence"/>
</dbReference>
<dbReference type="PANTHER" id="PTHR45726:SF3">
    <property type="entry name" value="LEUKOTRIENE A-4 HYDROLASE"/>
    <property type="match status" value="1"/>
</dbReference>
<dbReference type="Gene3D" id="1.10.390.10">
    <property type="entry name" value="Neutral Protease Domain 2"/>
    <property type="match status" value="1"/>
</dbReference>
<gene>
    <name evidence="5" type="ORF">CHU92_10260</name>
</gene>
<reference evidence="5 6" key="1">
    <citation type="submission" date="2017-07" db="EMBL/GenBank/DDBJ databases">
        <title>Flavobacterium cyanobacteriorum sp. nov., isolated from cyanobacterial aggregates in a eutrophic lake.</title>
        <authorList>
            <person name="Cai H."/>
        </authorList>
    </citation>
    <scope>NUCLEOTIDE SEQUENCE [LARGE SCALE GENOMIC DNA]</scope>
    <source>
        <strain evidence="5 6">TH021</strain>
    </source>
</reference>
<protein>
    <submittedName>
        <fullName evidence="5">Peptidase M1</fullName>
    </submittedName>
</protein>
<feature type="binding site" evidence="2">
    <location>
        <position position="366"/>
    </location>
    <ligand>
        <name>Zn(2+)</name>
        <dbReference type="ChEBI" id="CHEBI:29105"/>
        <note>catalytic</note>
    </ligand>
</feature>
<dbReference type="GO" id="GO:0008237">
    <property type="term" value="F:metallopeptidase activity"/>
    <property type="evidence" value="ECO:0007669"/>
    <property type="project" value="InterPro"/>
</dbReference>
<evidence type="ECO:0000256" key="2">
    <source>
        <dbReference type="PIRSR" id="PIRSR634015-3"/>
    </source>
</evidence>
<proteinExistence type="predicted"/>
<dbReference type="Pfam" id="PF01433">
    <property type="entry name" value="Peptidase_M1"/>
    <property type="match status" value="1"/>
</dbReference>
<comment type="caution">
    <text evidence="5">The sequence shown here is derived from an EMBL/GenBank/DDBJ whole genome shotgun (WGS) entry which is preliminary data.</text>
</comment>
<keyword evidence="2" id="KW-0479">Metal-binding</keyword>
<dbReference type="CDD" id="cd09604">
    <property type="entry name" value="M1_APN_like"/>
    <property type="match status" value="1"/>
</dbReference>
<evidence type="ECO:0000313" key="6">
    <source>
        <dbReference type="Proteomes" id="UP000216605"/>
    </source>
</evidence>
<evidence type="ECO:0000256" key="1">
    <source>
        <dbReference type="PIRSR" id="PIRSR634015-1"/>
    </source>
</evidence>
<dbReference type="GO" id="GO:0008270">
    <property type="term" value="F:zinc ion binding"/>
    <property type="evidence" value="ECO:0007669"/>
    <property type="project" value="InterPro"/>
</dbReference>
<feature type="signal peptide" evidence="3">
    <location>
        <begin position="1"/>
        <end position="17"/>
    </location>
</feature>
<feature type="chain" id="PRO_5013010665" evidence="3">
    <location>
        <begin position="18"/>
        <end position="633"/>
    </location>
</feature>
<comment type="cofactor">
    <cofactor evidence="2">
        <name>Zn(2+)</name>
        <dbReference type="ChEBI" id="CHEBI:29105"/>
    </cofactor>
    <text evidence="2">Binds 1 zinc ion per subunit.</text>
</comment>
<feature type="domain" description="Peptidase M1 membrane alanine aminopeptidase" evidence="4">
    <location>
        <begin position="356"/>
        <end position="512"/>
    </location>
</feature>
<keyword evidence="2" id="KW-0862">Zinc</keyword>
<dbReference type="OrthoDB" id="9814383at2"/>
<evidence type="ECO:0000256" key="3">
    <source>
        <dbReference type="SAM" id="SignalP"/>
    </source>
</evidence>
<keyword evidence="6" id="KW-1185">Reference proteome</keyword>
<feature type="binding site" evidence="2">
    <location>
        <position position="370"/>
    </location>
    <ligand>
        <name>Zn(2+)</name>
        <dbReference type="ChEBI" id="CHEBI:29105"/>
        <note>catalytic</note>
    </ligand>
</feature>
<name>A0A255Z591_9FLAO</name>
<feature type="active site" description="Proton acceptor" evidence="1">
    <location>
        <position position="367"/>
    </location>
</feature>
<feature type="binding site" evidence="2">
    <location>
        <position position="389"/>
    </location>
    <ligand>
        <name>Zn(2+)</name>
        <dbReference type="ChEBI" id="CHEBI:29105"/>
        <note>catalytic</note>
    </ligand>
</feature>